<accession>A0A0H2U0S9</accession>
<organism evidence="1">
    <name type="scientific">Magnaporthiopsis poae (strain ATCC 64411 / 73-15)</name>
    <name type="common">Kentucky bluegrass fungus</name>
    <name type="synonym">Magnaporthe poae</name>
    <dbReference type="NCBI Taxonomy" id="644358"/>
    <lineage>
        <taxon>Eukaryota</taxon>
        <taxon>Fungi</taxon>
        <taxon>Dikarya</taxon>
        <taxon>Ascomycota</taxon>
        <taxon>Pezizomycotina</taxon>
        <taxon>Sordariomycetes</taxon>
        <taxon>Sordariomycetidae</taxon>
        <taxon>Magnaporthales</taxon>
        <taxon>Magnaporthaceae</taxon>
        <taxon>Magnaporthiopsis</taxon>
    </lineage>
</organism>
<sequence>LQRPPAPRVGPDPGPYLHLPARARRHPVRTLRPLPRLLHRPRPARPRLPPPRLRDLFRDRRRRVVPVHLSAHRVVRPPVGTGYRHRAVGRPGRLCCVCRRAGDGVGTRSKKAVTLRLVGWSSGTFCKRGGILRALPRRLLPSLHLFEHKQLGLFLFRPHETSNGGDSESGHSLPQCGLTEYHCGTCL</sequence>
<feature type="non-terminal residue" evidence="1">
    <location>
        <position position="1"/>
    </location>
</feature>
<protein>
    <submittedName>
        <fullName evidence="1">Uncharacterized protein</fullName>
    </submittedName>
</protein>
<dbReference type="EMBL" id="GL876973">
    <property type="protein sequence ID" value="KLU89753.1"/>
    <property type="molecule type" value="Genomic_DNA"/>
</dbReference>
<reference evidence="1" key="2">
    <citation type="submission" date="2011-03" db="EMBL/GenBank/DDBJ databases">
        <title>Annotation of Magnaporthe poae ATCC 64411.</title>
        <authorList>
            <person name="Ma L.-J."/>
            <person name="Dead R."/>
            <person name="Young S.K."/>
            <person name="Zeng Q."/>
            <person name="Gargeya S."/>
            <person name="Fitzgerald M."/>
            <person name="Haas B."/>
            <person name="Abouelleil A."/>
            <person name="Alvarado L."/>
            <person name="Arachchi H.M."/>
            <person name="Berlin A."/>
            <person name="Brown A."/>
            <person name="Chapman S.B."/>
            <person name="Chen Z."/>
            <person name="Dunbar C."/>
            <person name="Freedman E."/>
            <person name="Gearin G."/>
            <person name="Gellesch M."/>
            <person name="Goldberg J."/>
            <person name="Griggs A."/>
            <person name="Gujja S."/>
            <person name="Heiman D."/>
            <person name="Howarth C."/>
            <person name="Larson L."/>
            <person name="Lui A."/>
            <person name="MacDonald P.J.P."/>
            <person name="Mehta T."/>
            <person name="Montmayeur A."/>
            <person name="Murphy C."/>
            <person name="Neiman D."/>
            <person name="Pearson M."/>
            <person name="Priest M."/>
            <person name="Roberts A."/>
            <person name="Saif S."/>
            <person name="Shea T."/>
            <person name="Shenoy N."/>
            <person name="Sisk P."/>
            <person name="Stolte C."/>
            <person name="Sykes S."/>
            <person name="Yandava C."/>
            <person name="Wortman J."/>
            <person name="Nusbaum C."/>
            <person name="Birren B."/>
        </authorList>
    </citation>
    <scope>NUCLEOTIDE SEQUENCE</scope>
    <source>
        <strain evidence="1">ATCC 64411</strain>
    </source>
</reference>
<name>A0A0H2U0S9_MAGP6</name>
<evidence type="ECO:0000313" key="1">
    <source>
        <dbReference type="EMBL" id="KLU89753.1"/>
    </source>
</evidence>
<dbReference type="AlphaFoldDB" id="A0A0H2U0S9"/>
<reference evidence="1" key="1">
    <citation type="submission" date="2010-05" db="EMBL/GenBank/DDBJ databases">
        <title>The Genome Sequence of Magnaporthe poae strain ATCC 64411.</title>
        <authorList>
            <consortium name="The Broad Institute Genome Sequencing Platform"/>
            <consortium name="Broad Institute Genome Sequencing Center for Infectious Disease"/>
            <person name="Ma L.-J."/>
            <person name="Dead R."/>
            <person name="Young S."/>
            <person name="Zeng Q."/>
            <person name="Koehrsen M."/>
            <person name="Alvarado L."/>
            <person name="Berlin A."/>
            <person name="Chapman S.B."/>
            <person name="Chen Z."/>
            <person name="Freedman E."/>
            <person name="Gellesch M."/>
            <person name="Goldberg J."/>
            <person name="Griggs A."/>
            <person name="Gujja S."/>
            <person name="Heilman E.R."/>
            <person name="Heiman D."/>
            <person name="Hepburn T."/>
            <person name="Howarth C."/>
            <person name="Jen D."/>
            <person name="Larson L."/>
            <person name="Mehta T."/>
            <person name="Neiman D."/>
            <person name="Pearson M."/>
            <person name="Roberts A."/>
            <person name="Saif S."/>
            <person name="Shea T."/>
            <person name="Shenoy N."/>
            <person name="Sisk P."/>
            <person name="Stolte C."/>
            <person name="Sykes S."/>
            <person name="Walk T."/>
            <person name="White J."/>
            <person name="Yandava C."/>
            <person name="Haas B."/>
            <person name="Nusbaum C."/>
            <person name="Birren B."/>
        </authorList>
    </citation>
    <scope>NUCLEOTIDE SEQUENCE</scope>
    <source>
        <strain evidence="1">ATCC 64411</strain>
    </source>
</reference>
<gene>
    <name evidence="1" type="ORF">MAPG_08722</name>
</gene>
<dbReference type="VEuPathDB" id="FungiDB:MAPG_08722"/>
<proteinExistence type="predicted"/>